<dbReference type="EMBL" id="SLUK01000001">
    <property type="protein sequence ID" value="TCL45284.1"/>
    <property type="molecule type" value="Genomic_DNA"/>
</dbReference>
<gene>
    <name evidence="6" type="ORF">EDD78_101267</name>
</gene>
<evidence type="ECO:0000256" key="5">
    <source>
        <dbReference type="SAM" id="SignalP"/>
    </source>
</evidence>
<dbReference type="GO" id="GO:0055052">
    <property type="term" value="C:ATP-binding cassette (ABC) transporter complex, substrate-binding subunit-containing"/>
    <property type="evidence" value="ECO:0007669"/>
    <property type="project" value="TreeGrafter"/>
</dbReference>
<evidence type="ECO:0000256" key="4">
    <source>
        <dbReference type="SAM" id="MobiDB-lite"/>
    </source>
</evidence>
<dbReference type="RefSeq" id="WP_079700367.1">
    <property type="nucleotide sequence ID" value="NZ_JADNAH010000100.1"/>
</dbReference>
<keyword evidence="6" id="KW-0762">Sugar transport</keyword>
<dbReference type="CDD" id="cd13585">
    <property type="entry name" value="PBP2_TMBP_like"/>
    <property type="match status" value="1"/>
</dbReference>
<accession>A0A9X8ULC3</accession>
<feature type="region of interest" description="Disordered" evidence="4">
    <location>
        <begin position="25"/>
        <end position="52"/>
    </location>
</feature>
<dbReference type="SUPFAM" id="SSF53850">
    <property type="entry name" value="Periplasmic binding protein-like II"/>
    <property type="match status" value="1"/>
</dbReference>
<reference evidence="6 7" key="1">
    <citation type="submission" date="2019-03" db="EMBL/GenBank/DDBJ databases">
        <title>Genomic Encyclopedia of Type Strains, Phase IV (KMG-IV): sequencing the most valuable type-strain genomes for metagenomic binning, comparative biology and taxonomic classification.</title>
        <authorList>
            <person name="Goeker M."/>
        </authorList>
    </citation>
    <scope>NUCLEOTIDE SEQUENCE [LARGE SCALE GENOMIC DNA]</scope>
    <source>
        <strain evidence="6 7">DSM 100433</strain>
    </source>
</reference>
<feature type="signal peptide" evidence="5">
    <location>
        <begin position="1"/>
        <end position="18"/>
    </location>
</feature>
<dbReference type="GO" id="GO:0015768">
    <property type="term" value="P:maltose transport"/>
    <property type="evidence" value="ECO:0007669"/>
    <property type="project" value="TreeGrafter"/>
</dbReference>
<comment type="caution">
    <text evidence="6">The sequence shown here is derived from an EMBL/GenBank/DDBJ whole genome shotgun (WGS) entry which is preliminary data.</text>
</comment>
<dbReference type="AlphaFoldDB" id="A0A9X8ULC3"/>
<dbReference type="PROSITE" id="PS51257">
    <property type="entry name" value="PROKAR_LIPOPROTEIN"/>
    <property type="match status" value="1"/>
</dbReference>
<dbReference type="OrthoDB" id="9795467at2"/>
<evidence type="ECO:0000256" key="3">
    <source>
        <dbReference type="ARBA" id="ARBA00022729"/>
    </source>
</evidence>
<evidence type="ECO:0000313" key="6">
    <source>
        <dbReference type="EMBL" id="TCL45284.1"/>
    </source>
</evidence>
<evidence type="ECO:0000256" key="2">
    <source>
        <dbReference type="ARBA" id="ARBA00022448"/>
    </source>
</evidence>
<name>A0A9X8ULC3_9FIRM</name>
<sequence>MKKLLAVFLTMGMLLSTAACSTGSTPAESGSAPAGSDAAPASSEEQSSAAPASSGDTLALWHYWNSDLQQGLLQDMVDGYEQESGVKIEVSYIPYGEYMQKILVSAAGNVLPELFLYDANSTATLVEAGVLADITSQIESSGIMKNTLPYVVEQHTVGDKLYGFPCYANCVAFFYRTDLIETPPTNWTELYETAKAVATDDMYGFAMAGEGEDGVFQFLPFLWSAGADLDNVAAPGGVEALDLLSKMIDEGLMSKDTVTNSQEDARVLFETGRAAMMLNGPWNVPPLQENAPDMKWDITMIPKADNGEYTSILGGESFGIGNGSDVESIWKFVEYVLEPSRYGQFLKDIGQLPADTELAKDPYYQDDPINKIFIDQLVVARPRAYGPQYNEMSKAIQVAMGLAMGGQETAQQAMDEAAATITPMYNAFFGS</sequence>
<dbReference type="Proteomes" id="UP000294682">
    <property type="component" value="Unassembled WGS sequence"/>
</dbReference>
<proteinExistence type="inferred from homology"/>
<dbReference type="Pfam" id="PF13416">
    <property type="entry name" value="SBP_bac_8"/>
    <property type="match status" value="1"/>
</dbReference>
<dbReference type="Gene3D" id="3.40.190.10">
    <property type="entry name" value="Periplasmic binding protein-like II"/>
    <property type="match status" value="1"/>
</dbReference>
<dbReference type="GO" id="GO:1901982">
    <property type="term" value="F:maltose binding"/>
    <property type="evidence" value="ECO:0007669"/>
    <property type="project" value="TreeGrafter"/>
</dbReference>
<evidence type="ECO:0000313" key="7">
    <source>
        <dbReference type="Proteomes" id="UP000294682"/>
    </source>
</evidence>
<comment type="similarity">
    <text evidence="1">Belongs to the bacterial solute-binding protein 1 family.</text>
</comment>
<dbReference type="GO" id="GO:0042956">
    <property type="term" value="P:maltodextrin transmembrane transport"/>
    <property type="evidence" value="ECO:0007669"/>
    <property type="project" value="TreeGrafter"/>
</dbReference>
<dbReference type="InterPro" id="IPR006059">
    <property type="entry name" value="SBP"/>
</dbReference>
<protein>
    <submittedName>
        <fullName evidence="6">Multiple sugar transport system substrate-binding protein</fullName>
    </submittedName>
</protein>
<evidence type="ECO:0000256" key="1">
    <source>
        <dbReference type="ARBA" id="ARBA00008520"/>
    </source>
</evidence>
<keyword evidence="2" id="KW-0813">Transport</keyword>
<dbReference type="PANTHER" id="PTHR30061">
    <property type="entry name" value="MALTOSE-BINDING PERIPLASMIC PROTEIN"/>
    <property type="match status" value="1"/>
</dbReference>
<keyword evidence="7" id="KW-1185">Reference proteome</keyword>
<feature type="chain" id="PRO_5040868964" evidence="5">
    <location>
        <begin position="19"/>
        <end position="431"/>
    </location>
</feature>
<organism evidence="6 7">
    <name type="scientific">Harryflintia acetispora</name>
    <dbReference type="NCBI Taxonomy" id="1849041"/>
    <lineage>
        <taxon>Bacteria</taxon>
        <taxon>Bacillati</taxon>
        <taxon>Bacillota</taxon>
        <taxon>Clostridia</taxon>
        <taxon>Eubacteriales</taxon>
        <taxon>Oscillospiraceae</taxon>
        <taxon>Harryflintia</taxon>
    </lineage>
</organism>
<dbReference type="PANTHER" id="PTHR30061:SF50">
    <property type="entry name" value="MALTOSE_MALTODEXTRIN-BINDING PERIPLASMIC PROTEIN"/>
    <property type="match status" value="1"/>
</dbReference>
<keyword evidence="3 5" id="KW-0732">Signal</keyword>